<dbReference type="PANTHER" id="PTHR45674">
    <property type="entry name" value="DNA LIGASE 1/3 FAMILY MEMBER"/>
    <property type="match status" value="1"/>
</dbReference>
<sequence>MHLSPPVEPMLARSVTTLPPSGPRPMLFEQKADGFRVLVFTGPEPYLQSRRGADLRPAFPEIARAAAALGVEAVVDAELVVWRDGRLDFTALQHRARLRGPRAERAARDQSAHLITFDLLEVSGAVLMDQPLHQRRRALESHFASLELAAPWVLCPQTADAATARTWLDPAWGAAGVEGLMIKDSGSRYRPGERGWLKLRTRMTAEGIIGAVTGTAHAPLSLLLGRLDATGRLRLIARSTPLSRTAAIELGAVLRPAGADHPWWGREFSAGWGTKELLVFQPVVPEHIAEVDTDTALDLGRHRHPVRYLRLRDDMAPGDIRE</sequence>
<dbReference type="GO" id="GO:0006310">
    <property type="term" value="P:DNA recombination"/>
    <property type="evidence" value="ECO:0007669"/>
    <property type="project" value="InterPro"/>
</dbReference>
<dbReference type="GO" id="GO:0006281">
    <property type="term" value="P:DNA repair"/>
    <property type="evidence" value="ECO:0007669"/>
    <property type="project" value="InterPro"/>
</dbReference>
<dbReference type="InterPro" id="IPR012310">
    <property type="entry name" value="DNA_ligase_ATP-dep_cent"/>
</dbReference>
<comment type="similarity">
    <text evidence="1">Belongs to the ATP-dependent DNA ligase family.</text>
</comment>
<dbReference type="Gene3D" id="2.40.50.140">
    <property type="entry name" value="Nucleic acid-binding proteins"/>
    <property type="match status" value="1"/>
</dbReference>
<organism evidence="5 6">
    <name type="scientific">Streptomyces liliifuscus</name>
    <dbReference type="NCBI Taxonomy" id="2797636"/>
    <lineage>
        <taxon>Bacteria</taxon>
        <taxon>Bacillati</taxon>
        <taxon>Actinomycetota</taxon>
        <taxon>Actinomycetes</taxon>
        <taxon>Kitasatosporales</taxon>
        <taxon>Streptomycetaceae</taxon>
        <taxon>Streptomyces</taxon>
    </lineage>
</organism>
<dbReference type="CDD" id="cd07905">
    <property type="entry name" value="Adenylation_DNA_ligase_LigC"/>
    <property type="match status" value="1"/>
</dbReference>
<geneLocation type="plasmid" evidence="5 6">
    <name>unnamed1</name>
</geneLocation>
<dbReference type="PANTHER" id="PTHR45674:SF4">
    <property type="entry name" value="DNA LIGASE 1"/>
    <property type="match status" value="1"/>
</dbReference>
<dbReference type="EMBL" id="CP066832">
    <property type="protein sequence ID" value="QQM47542.1"/>
    <property type="molecule type" value="Genomic_DNA"/>
</dbReference>
<protein>
    <submittedName>
        <fullName evidence="5">ATP-dependent DNA ligase</fullName>
    </submittedName>
</protein>
<dbReference type="InterPro" id="IPR044119">
    <property type="entry name" value="Adenylation_LigC-like"/>
</dbReference>
<reference evidence="5 6" key="1">
    <citation type="submission" date="2020-12" db="EMBL/GenBank/DDBJ databases">
        <title>A novel species.</title>
        <authorList>
            <person name="Li K."/>
        </authorList>
    </citation>
    <scope>NUCLEOTIDE SEQUENCE [LARGE SCALE GENOMIC DNA]</scope>
    <source>
        <strain evidence="5 6">ZYC-3</strain>
        <plasmid evidence="5 6">unnamed1</plasmid>
    </source>
</reference>
<keyword evidence="6" id="KW-1185">Reference proteome</keyword>
<evidence type="ECO:0000256" key="2">
    <source>
        <dbReference type="ARBA" id="ARBA00022598"/>
    </source>
</evidence>
<keyword evidence="2 5" id="KW-0436">Ligase</keyword>
<keyword evidence="5" id="KW-0614">Plasmid</keyword>
<dbReference type="InterPro" id="IPR050191">
    <property type="entry name" value="ATP-dep_DNA_ligase"/>
</dbReference>
<dbReference type="CDD" id="cd07970">
    <property type="entry name" value="OBF_DNA_ligase_LigC"/>
    <property type="match status" value="1"/>
</dbReference>
<comment type="catalytic activity">
    <reaction evidence="3">
        <text>ATP + (deoxyribonucleotide)n-3'-hydroxyl + 5'-phospho-(deoxyribonucleotide)m = (deoxyribonucleotide)n+m + AMP + diphosphate.</text>
        <dbReference type="EC" id="6.5.1.1"/>
    </reaction>
</comment>
<dbReference type="Pfam" id="PF01068">
    <property type="entry name" value="DNA_ligase_A_M"/>
    <property type="match status" value="1"/>
</dbReference>
<dbReference type="KEGG" id="slf:JEQ17_49220"/>
<dbReference type="RefSeq" id="WP_200402264.1">
    <property type="nucleotide sequence ID" value="NZ_CP066832.1"/>
</dbReference>
<dbReference type="Proteomes" id="UP000595636">
    <property type="component" value="Plasmid unnamed1"/>
</dbReference>
<evidence type="ECO:0000256" key="1">
    <source>
        <dbReference type="ARBA" id="ARBA00007572"/>
    </source>
</evidence>
<dbReference type="InterPro" id="IPR044117">
    <property type="entry name" value="OBF_LigC-like"/>
</dbReference>
<evidence type="ECO:0000259" key="4">
    <source>
        <dbReference type="PROSITE" id="PS50160"/>
    </source>
</evidence>
<dbReference type="SUPFAM" id="SSF56091">
    <property type="entry name" value="DNA ligase/mRNA capping enzyme, catalytic domain"/>
    <property type="match status" value="1"/>
</dbReference>
<feature type="domain" description="ATP-dependent DNA ligase family profile" evidence="4">
    <location>
        <begin position="105"/>
        <end position="200"/>
    </location>
</feature>
<dbReference type="Gene3D" id="3.30.470.30">
    <property type="entry name" value="DNA ligase/mRNA capping enzyme"/>
    <property type="match status" value="1"/>
</dbReference>
<dbReference type="GO" id="GO:0005524">
    <property type="term" value="F:ATP binding"/>
    <property type="evidence" value="ECO:0007669"/>
    <property type="project" value="InterPro"/>
</dbReference>
<dbReference type="AlphaFoldDB" id="A0A7T7L6V2"/>
<proteinExistence type="inferred from homology"/>
<dbReference type="GO" id="GO:0003910">
    <property type="term" value="F:DNA ligase (ATP) activity"/>
    <property type="evidence" value="ECO:0007669"/>
    <property type="project" value="UniProtKB-EC"/>
</dbReference>
<accession>A0A7T7L6V2</accession>
<name>A0A7T7L6V2_9ACTN</name>
<evidence type="ECO:0000313" key="5">
    <source>
        <dbReference type="EMBL" id="QQM47542.1"/>
    </source>
</evidence>
<evidence type="ECO:0000256" key="3">
    <source>
        <dbReference type="ARBA" id="ARBA00034003"/>
    </source>
</evidence>
<dbReference type="InterPro" id="IPR012340">
    <property type="entry name" value="NA-bd_OB-fold"/>
</dbReference>
<evidence type="ECO:0000313" key="6">
    <source>
        <dbReference type="Proteomes" id="UP000595636"/>
    </source>
</evidence>
<gene>
    <name evidence="5" type="ORF">JEQ17_49220</name>
</gene>
<dbReference type="PROSITE" id="PS50160">
    <property type="entry name" value="DNA_LIGASE_A3"/>
    <property type="match status" value="1"/>
</dbReference>